<dbReference type="Proteomes" id="UP000246635">
    <property type="component" value="Unassembled WGS sequence"/>
</dbReference>
<dbReference type="EMBL" id="QGTQ01000003">
    <property type="protein sequence ID" value="PWW06288.1"/>
    <property type="molecule type" value="Genomic_DNA"/>
</dbReference>
<gene>
    <name evidence="1" type="ORF">DFQ01_103190</name>
</gene>
<protein>
    <submittedName>
        <fullName evidence="1">Uncharacterized protein</fullName>
    </submittedName>
</protein>
<sequence>MSISKKELQDRIIALLAESGLTFLEARKTLSETAQKLETLAMHQQMGYQEAN</sequence>
<dbReference type="RefSeq" id="WP_174812417.1">
    <property type="nucleotide sequence ID" value="NZ_CP054609.1"/>
</dbReference>
<dbReference type="AlphaFoldDB" id="A0A2V2YWU9"/>
<name>A0A2V2YWU9_9BACL</name>
<accession>A0A2V2YWU9</accession>
<evidence type="ECO:0000313" key="2">
    <source>
        <dbReference type="Proteomes" id="UP000246635"/>
    </source>
</evidence>
<evidence type="ECO:0000313" key="1">
    <source>
        <dbReference type="EMBL" id="PWW06288.1"/>
    </source>
</evidence>
<proteinExistence type="predicted"/>
<comment type="caution">
    <text evidence="1">The sequence shown here is derived from an EMBL/GenBank/DDBJ whole genome shotgun (WGS) entry which is preliminary data.</text>
</comment>
<reference evidence="1 2" key="1">
    <citation type="submission" date="2018-05" db="EMBL/GenBank/DDBJ databases">
        <title>Genomic Encyclopedia of Type Strains, Phase III (KMG-III): the genomes of soil and plant-associated and newly described type strains.</title>
        <authorList>
            <person name="Whitman W."/>
        </authorList>
    </citation>
    <scope>NUCLEOTIDE SEQUENCE [LARGE SCALE GENOMIC DNA]</scope>
    <source>
        <strain evidence="1 2">CECT 5696</strain>
    </source>
</reference>
<keyword evidence="2" id="KW-1185">Reference proteome</keyword>
<organism evidence="1 2">
    <name type="scientific">Paenibacillus cellulosilyticus</name>
    <dbReference type="NCBI Taxonomy" id="375489"/>
    <lineage>
        <taxon>Bacteria</taxon>
        <taxon>Bacillati</taxon>
        <taxon>Bacillota</taxon>
        <taxon>Bacilli</taxon>
        <taxon>Bacillales</taxon>
        <taxon>Paenibacillaceae</taxon>
        <taxon>Paenibacillus</taxon>
    </lineage>
</organism>